<sequence>MNRIRFTHLVFGALCGGILLIGFLLGVRPLLENAATAQDETARIEGQNALLEQSIAQLQSESEQLAARQGELAELQREIPPAHALDAYLDQLHDLATGTGVRIQSVRPAEARPYVPSAAAPAPTAPADPALPADTAPPASAPDAPPAAAGTVDTSAWDGRLGSSTLTAIPVEISIAGDANGVRSFVEGLQRGDRYTLLHRVSLSGGGEPVDALAGETSATLSGIVWVLP</sequence>
<evidence type="ECO:0000313" key="4">
    <source>
        <dbReference type="EMBL" id="GGH50451.1"/>
    </source>
</evidence>
<organism evidence="4 5">
    <name type="scientific">Microbacterium album</name>
    <dbReference type="NCBI Taxonomy" id="2053191"/>
    <lineage>
        <taxon>Bacteria</taxon>
        <taxon>Bacillati</taxon>
        <taxon>Actinomycetota</taxon>
        <taxon>Actinomycetes</taxon>
        <taxon>Micrococcales</taxon>
        <taxon>Microbacteriaceae</taxon>
        <taxon>Microbacterium</taxon>
    </lineage>
</organism>
<dbReference type="RefSeq" id="WP_188757135.1">
    <property type="nucleotide sequence ID" value="NZ_BMJY01000021.1"/>
</dbReference>
<proteinExistence type="predicted"/>
<evidence type="ECO:0000313" key="5">
    <source>
        <dbReference type="Proteomes" id="UP000657592"/>
    </source>
</evidence>
<dbReference type="Gene3D" id="3.30.70.60">
    <property type="match status" value="1"/>
</dbReference>
<gene>
    <name evidence="4" type="ORF">GCM10010921_29220</name>
</gene>
<evidence type="ECO:0008006" key="6">
    <source>
        <dbReference type="Google" id="ProtNLM"/>
    </source>
</evidence>
<dbReference type="InterPro" id="IPR014717">
    <property type="entry name" value="Transl_elong_EF1B/ribsomal_bS6"/>
</dbReference>
<keyword evidence="3" id="KW-0812">Transmembrane</keyword>
<keyword evidence="3" id="KW-0472">Membrane</keyword>
<name>A0A917IIZ8_9MICO</name>
<evidence type="ECO:0000256" key="3">
    <source>
        <dbReference type="SAM" id="Phobius"/>
    </source>
</evidence>
<reference evidence="4" key="1">
    <citation type="journal article" date="2014" name="Int. J. Syst. Evol. Microbiol.">
        <title>Complete genome sequence of Corynebacterium casei LMG S-19264T (=DSM 44701T), isolated from a smear-ripened cheese.</title>
        <authorList>
            <consortium name="US DOE Joint Genome Institute (JGI-PGF)"/>
            <person name="Walter F."/>
            <person name="Albersmeier A."/>
            <person name="Kalinowski J."/>
            <person name="Ruckert C."/>
        </authorList>
    </citation>
    <scope>NUCLEOTIDE SEQUENCE</scope>
    <source>
        <strain evidence="4">CGMCC 1.15794</strain>
    </source>
</reference>
<keyword evidence="5" id="KW-1185">Reference proteome</keyword>
<evidence type="ECO:0000256" key="1">
    <source>
        <dbReference type="SAM" id="Coils"/>
    </source>
</evidence>
<dbReference type="Proteomes" id="UP000657592">
    <property type="component" value="Unassembled WGS sequence"/>
</dbReference>
<feature type="region of interest" description="Disordered" evidence="2">
    <location>
        <begin position="114"/>
        <end position="156"/>
    </location>
</feature>
<feature type="coiled-coil region" evidence="1">
    <location>
        <begin position="41"/>
        <end position="78"/>
    </location>
</feature>
<evidence type="ECO:0000256" key="2">
    <source>
        <dbReference type="SAM" id="MobiDB-lite"/>
    </source>
</evidence>
<protein>
    <recommendedName>
        <fullName evidence="6">Tfp pilus assembly protein PilO</fullName>
    </recommendedName>
</protein>
<reference evidence="4" key="2">
    <citation type="submission" date="2020-09" db="EMBL/GenBank/DDBJ databases">
        <authorList>
            <person name="Sun Q."/>
            <person name="Zhou Y."/>
        </authorList>
    </citation>
    <scope>NUCLEOTIDE SEQUENCE</scope>
    <source>
        <strain evidence="4">CGMCC 1.15794</strain>
    </source>
</reference>
<feature type="transmembrane region" description="Helical" evidence="3">
    <location>
        <begin position="6"/>
        <end position="27"/>
    </location>
</feature>
<dbReference type="EMBL" id="BMJY01000021">
    <property type="protein sequence ID" value="GGH50451.1"/>
    <property type="molecule type" value="Genomic_DNA"/>
</dbReference>
<keyword evidence="1" id="KW-0175">Coiled coil</keyword>
<dbReference type="AlphaFoldDB" id="A0A917IIZ8"/>
<accession>A0A917IIZ8</accession>
<comment type="caution">
    <text evidence="4">The sequence shown here is derived from an EMBL/GenBank/DDBJ whole genome shotgun (WGS) entry which is preliminary data.</text>
</comment>
<feature type="compositionally biased region" description="Low complexity" evidence="2">
    <location>
        <begin position="116"/>
        <end position="138"/>
    </location>
</feature>
<keyword evidence="3" id="KW-1133">Transmembrane helix</keyword>